<evidence type="ECO:0000259" key="8">
    <source>
        <dbReference type="PROSITE" id="PS50076"/>
    </source>
</evidence>
<keyword evidence="4 6" id="KW-0862">Zinc</keyword>
<evidence type="ECO:0000256" key="3">
    <source>
        <dbReference type="ARBA" id="ARBA00022771"/>
    </source>
</evidence>
<reference evidence="11" key="1">
    <citation type="submission" date="2016-03" db="EMBL/GenBank/DDBJ databases">
        <authorList>
            <person name="Devillers H."/>
        </authorList>
    </citation>
    <scope>NUCLEOTIDE SEQUENCE [LARGE SCALE GENOMIC DNA]</scope>
</reference>
<dbReference type="PROSITE" id="PS50076">
    <property type="entry name" value="DNAJ_2"/>
    <property type="match status" value="1"/>
</dbReference>
<proteinExistence type="predicted"/>
<dbReference type="STRING" id="1230905.A0A1G4J5Q2"/>
<dbReference type="PRINTS" id="PR00625">
    <property type="entry name" value="JDOMAIN"/>
</dbReference>
<dbReference type="PANTHER" id="PTHR43888">
    <property type="entry name" value="DNAJ-LIKE-2, ISOFORM A-RELATED"/>
    <property type="match status" value="1"/>
</dbReference>
<dbReference type="Pfam" id="PF00226">
    <property type="entry name" value="DnaJ"/>
    <property type="match status" value="1"/>
</dbReference>
<dbReference type="SUPFAM" id="SSF49493">
    <property type="entry name" value="HSP40/DnaJ peptide-binding domain"/>
    <property type="match status" value="2"/>
</dbReference>
<keyword evidence="3 6" id="KW-0863">Zinc-finger</keyword>
<dbReference type="Gene3D" id="2.60.260.20">
    <property type="entry name" value="Urease metallochaperone UreE, N-terminal domain"/>
    <property type="match status" value="2"/>
</dbReference>
<organism evidence="10 11">
    <name type="scientific">Lachancea mirantina</name>
    <dbReference type="NCBI Taxonomy" id="1230905"/>
    <lineage>
        <taxon>Eukaryota</taxon>
        <taxon>Fungi</taxon>
        <taxon>Dikarya</taxon>
        <taxon>Ascomycota</taxon>
        <taxon>Saccharomycotina</taxon>
        <taxon>Saccharomycetes</taxon>
        <taxon>Saccharomycetales</taxon>
        <taxon>Saccharomycetaceae</taxon>
        <taxon>Lachancea</taxon>
    </lineage>
</organism>
<dbReference type="OrthoDB" id="550424at2759"/>
<evidence type="ECO:0000313" key="11">
    <source>
        <dbReference type="Proteomes" id="UP000191024"/>
    </source>
</evidence>
<keyword evidence="1 6" id="KW-0479">Metal-binding</keyword>
<evidence type="ECO:0000256" key="1">
    <source>
        <dbReference type="ARBA" id="ARBA00022723"/>
    </source>
</evidence>
<dbReference type="PROSITE" id="PS51188">
    <property type="entry name" value="ZF_CR"/>
    <property type="match status" value="1"/>
</dbReference>
<dbReference type="Pfam" id="PF00684">
    <property type="entry name" value="DnaJ_CXXCXGXG"/>
    <property type="match status" value="1"/>
</dbReference>
<evidence type="ECO:0000256" key="6">
    <source>
        <dbReference type="PROSITE-ProRule" id="PRU00546"/>
    </source>
</evidence>
<dbReference type="SUPFAM" id="SSF46565">
    <property type="entry name" value="Chaperone J-domain"/>
    <property type="match status" value="1"/>
</dbReference>
<keyword evidence="11" id="KW-1185">Reference proteome</keyword>
<dbReference type="InterPro" id="IPR001305">
    <property type="entry name" value="HSP_DnaJ_Cys-rich_dom"/>
</dbReference>
<evidence type="ECO:0000256" key="2">
    <source>
        <dbReference type="ARBA" id="ARBA00022737"/>
    </source>
</evidence>
<dbReference type="InterPro" id="IPR008971">
    <property type="entry name" value="HSP40/DnaJ_pept-bd"/>
</dbReference>
<feature type="zinc finger region" description="CR-type" evidence="6">
    <location>
        <begin position="175"/>
        <end position="256"/>
    </location>
</feature>
<dbReference type="InterPro" id="IPR002939">
    <property type="entry name" value="DnaJ_C"/>
</dbReference>
<sequence>MGSVKDTRLYDLLGVEPGASAQEIKRAYRSAALKHHPDKNGHSEESKLRFQQVCEAYEVLGDDNKRELYNRYGSVDASQSLQETAAGPSFGPHFGAPFGSSFGLSGMSAGDMFAQFFGGGSTTGGVFDDDFGFFSKASSSARKRDFGTRRNRGPTSHGPDIKHKLKCSLDELYKGKHAKLALNRTRLCATCKGSGGKRSAACETCSGTGVCTQSKRHGPMVQTWSSSCPTCSGSGVYMRQKDICADCEGQGCTQERKIFDVEVQAGMVHGQEIVLPGEADEVVKTAYGQEQVIPGDVIIKIQQSSDEVFKRFRESELVIENFKVDLKTSLCGGTVWIDGHPKGSVISIEILPGEIIKPGSVKCVETMGMPKIGGGFGNLYIEFEVVYPDNLQKTTIDGLADLLDKEPSIKPMSSKKAFVGETVEGKVIEEHVLSNLVPDFENDARGSSKTSSRANHKRRKFPADEESDSSSCTVH</sequence>
<evidence type="ECO:0000256" key="5">
    <source>
        <dbReference type="ARBA" id="ARBA00023186"/>
    </source>
</evidence>
<feature type="domain" description="CR-type" evidence="9">
    <location>
        <begin position="175"/>
        <end position="256"/>
    </location>
</feature>
<dbReference type="Gene3D" id="1.10.287.110">
    <property type="entry name" value="DnaJ domain"/>
    <property type="match status" value="1"/>
</dbReference>
<dbReference type="FunFam" id="2.10.230.10:FF:000001">
    <property type="entry name" value="DnaJ subfamily A member 2"/>
    <property type="match status" value="1"/>
</dbReference>
<gene>
    <name evidence="10" type="ORF">LAMI_0C10308G</name>
</gene>
<dbReference type="Gene3D" id="2.10.230.10">
    <property type="entry name" value="Heat shock protein DnaJ, cysteine-rich domain"/>
    <property type="match status" value="1"/>
</dbReference>
<dbReference type="InterPro" id="IPR018253">
    <property type="entry name" value="DnaJ_domain_CS"/>
</dbReference>
<dbReference type="AlphaFoldDB" id="A0A1G4J5Q2"/>
<dbReference type="GO" id="GO:0006457">
    <property type="term" value="P:protein folding"/>
    <property type="evidence" value="ECO:0007669"/>
    <property type="project" value="InterPro"/>
</dbReference>
<evidence type="ECO:0000256" key="4">
    <source>
        <dbReference type="ARBA" id="ARBA00022833"/>
    </source>
</evidence>
<dbReference type="InterPro" id="IPR036410">
    <property type="entry name" value="HSP_DnaJ_Cys-rich_dom_sf"/>
</dbReference>
<evidence type="ECO:0000256" key="7">
    <source>
        <dbReference type="SAM" id="MobiDB-lite"/>
    </source>
</evidence>
<dbReference type="SUPFAM" id="SSF57938">
    <property type="entry name" value="DnaJ/Hsp40 cysteine-rich domain"/>
    <property type="match status" value="1"/>
</dbReference>
<dbReference type="GO" id="GO:0030544">
    <property type="term" value="F:Hsp70 protein binding"/>
    <property type="evidence" value="ECO:0007669"/>
    <property type="project" value="InterPro"/>
</dbReference>
<dbReference type="CDD" id="cd10719">
    <property type="entry name" value="DnaJ_zf"/>
    <property type="match status" value="1"/>
</dbReference>
<dbReference type="InterPro" id="IPR036869">
    <property type="entry name" value="J_dom_sf"/>
</dbReference>
<dbReference type="CDD" id="cd10747">
    <property type="entry name" value="DnaJ_C"/>
    <property type="match status" value="1"/>
</dbReference>
<keyword evidence="5" id="KW-0143">Chaperone</keyword>
<dbReference type="Pfam" id="PF01556">
    <property type="entry name" value="DnaJ_C"/>
    <property type="match status" value="1"/>
</dbReference>
<dbReference type="InterPro" id="IPR001623">
    <property type="entry name" value="DnaJ_domain"/>
</dbReference>
<dbReference type="Proteomes" id="UP000191024">
    <property type="component" value="Chromosome C"/>
</dbReference>
<dbReference type="SMART" id="SM00271">
    <property type="entry name" value="DnaJ"/>
    <property type="match status" value="1"/>
</dbReference>
<dbReference type="GO" id="GO:0001671">
    <property type="term" value="F:ATPase activator activity"/>
    <property type="evidence" value="ECO:0007669"/>
    <property type="project" value="UniProtKB-ARBA"/>
</dbReference>
<evidence type="ECO:0000259" key="9">
    <source>
        <dbReference type="PROSITE" id="PS51188"/>
    </source>
</evidence>
<dbReference type="GO" id="GO:0051082">
    <property type="term" value="F:unfolded protein binding"/>
    <property type="evidence" value="ECO:0007669"/>
    <property type="project" value="InterPro"/>
</dbReference>
<feature type="domain" description="J" evidence="8">
    <location>
        <begin position="8"/>
        <end position="73"/>
    </location>
</feature>
<dbReference type="CDD" id="cd06257">
    <property type="entry name" value="DnaJ"/>
    <property type="match status" value="1"/>
</dbReference>
<feature type="region of interest" description="Disordered" evidence="7">
    <location>
        <begin position="439"/>
        <end position="475"/>
    </location>
</feature>
<protein>
    <submittedName>
        <fullName evidence="10">LAMI_0C10308g1_1</fullName>
    </submittedName>
</protein>
<dbReference type="InterPro" id="IPR044713">
    <property type="entry name" value="DNJA1/2-like"/>
</dbReference>
<accession>A0A1G4J5Q2</accession>
<dbReference type="GO" id="GO:0008270">
    <property type="term" value="F:zinc ion binding"/>
    <property type="evidence" value="ECO:0007669"/>
    <property type="project" value="UniProtKB-KW"/>
</dbReference>
<keyword evidence="2" id="KW-0677">Repeat</keyword>
<dbReference type="PROSITE" id="PS00636">
    <property type="entry name" value="DNAJ_1"/>
    <property type="match status" value="1"/>
</dbReference>
<name>A0A1G4J5Q2_9SACH</name>
<dbReference type="GO" id="GO:0072655">
    <property type="term" value="P:establishment of protein localization to mitochondrion"/>
    <property type="evidence" value="ECO:0007669"/>
    <property type="project" value="UniProtKB-ARBA"/>
</dbReference>
<evidence type="ECO:0000313" key="10">
    <source>
        <dbReference type="EMBL" id="SCU85160.1"/>
    </source>
</evidence>
<dbReference type="EMBL" id="LT598466">
    <property type="protein sequence ID" value="SCU85160.1"/>
    <property type="molecule type" value="Genomic_DNA"/>
</dbReference>